<dbReference type="Proteomes" id="UP000887574">
    <property type="component" value="Unplaced"/>
</dbReference>
<reference evidence="3" key="1">
    <citation type="submission" date="2022-11" db="UniProtKB">
        <authorList>
            <consortium name="WormBaseParasite"/>
        </authorList>
    </citation>
    <scope>IDENTIFICATION</scope>
</reference>
<dbReference type="InterPro" id="IPR006048">
    <property type="entry name" value="A-amylase/branching_C"/>
</dbReference>
<feature type="domain" description="Alpha-amylase/branching enzyme C-terminal all beta" evidence="1">
    <location>
        <begin position="30"/>
        <end position="123"/>
    </location>
</feature>
<dbReference type="PANTHER" id="PTHR43651:SF3">
    <property type="entry name" value="1,4-ALPHA-GLUCAN-BRANCHING ENZYME"/>
    <property type="match status" value="1"/>
</dbReference>
<dbReference type="Pfam" id="PF02806">
    <property type="entry name" value="Alpha-amylase_C"/>
    <property type="match status" value="1"/>
</dbReference>
<accession>A0A915DM76</accession>
<dbReference type="InterPro" id="IPR013780">
    <property type="entry name" value="Glyco_hydro_b"/>
</dbReference>
<name>A0A915DM76_9BILA</name>
<organism evidence="2 3">
    <name type="scientific">Ditylenchus dipsaci</name>
    <dbReference type="NCBI Taxonomy" id="166011"/>
    <lineage>
        <taxon>Eukaryota</taxon>
        <taxon>Metazoa</taxon>
        <taxon>Ecdysozoa</taxon>
        <taxon>Nematoda</taxon>
        <taxon>Chromadorea</taxon>
        <taxon>Rhabditida</taxon>
        <taxon>Tylenchina</taxon>
        <taxon>Tylenchomorpha</taxon>
        <taxon>Sphaerularioidea</taxon>
        <taxon>Anguinidae</taxon>
        <taxon>Anguininae</taxon>
        <taxon>Ditylenchus</taxon>
    </lineage>
</organism>
<evidence type="ECO:0000313" key="2">
    <source>
        <dbReference type="Proteomes" id="UP000887574"/>
    </source>
</evidence>
<evidence type="ECO:0000313" key="3">
    <source>
        <dbReference type="WBParaSite" id="jg20847"/>
    </source>
</evidence>
<dbReference type="GO" id="GO:0043169">
    <property type="term" value="F:cation binding"/>
    <property type="evidence" value="ECO:0007669"/>
    <property type="project" value="InterPro"/>
</dbReference>
<evidence type="ECO:0000259" key="1">
    <source>
        <dbReference type="Pfam" id="PF02806"/>
    </source>
</evidence>
<dbReference type="GO" id="GO:0005737">
    <property type="term" value="C:cytoplasm"/>
    <property type="evidence" value="ECO:0007669"/>
    <property type="project" value="TreeGrafter"/>
</dbReference>
<dbReference type="AlphaFoldDB" id="A0A915DM76"/>
<dbReference type="GO" id="GO:0003844">
    <property type="term" value="F:1,4-alpha-glucan branching enzyme activity"/>
    <property type="evidence" value="ECO:0007669"/>
    <property type="project" value="TreeGrafter"/>
</dbReference>
<dbReference type="Gene3D" id="2.60.40.1180">
    <property type="entry name" value="Golgi alpha-mannosidase II"/>
    <property type="match status" value="1"/>
</dbReference>
<proteinExistence type="predicted"/>
<keyword evidence="2" id="KW-1185">Reference proteome</keyword>
<sequence>MLRYKFLNNWDREMNQVEEKHHFLSRGPAYVSWKHGQDKIVAFDRAGLVFIINFHPTQSFPGYKIGVDVPGIYKMVLNSDDPKFGGHNRLDPNQTFHTFPEGYGGRGNHVSVYIPSRVAIVLEKVG</sequence>
<protein>
    <submittedName>
        <fullName evidence="3">Alpha-amylase/branching enzyme C-terminal all beta domain-containing protein</fullName>
    </submittedName>
</protein>
<dbReference type="WBParaSite" id="jg20847">
    <property type="protein sequence ID" value="jg20847"/>
    <property type="gene ID" value="jg20847"/>
</dbReference>
<dbReference type="SUPFAM" id="SSF51011">
    <property type="entry name" value="Glycosyl hydrolase domain"/>
    <property type="match status" value="1"/>
</dbReference>
<dbReference type="GO" id="GO:0005978">
    <property type="term" value="P:glycogen biosynthetic process"/>
    <property type="evidence" value="ECO:0007669"/>
    <property type="project" value="TreeGrafter"/>
</dbReference>
<dbReference type="PANTHER" id="PTHR43651">
    <property type="entry name" value="1,4-ALPHA-GLUCAN-BRANCHING ENZYME"/>
    <property type="match status" value="1"/>
</dbReference>
<dbReference type="FunFam" id="2.60.40.1180:FF:000003">
    <property type="entry name" value="1,4-alpha-glucan-branching enzyme, chloroplastic/amyloplastic"/>
    <property type="match status" value="1"/>
</dbReference>